<evidence type="ECO:0000256" key="1">
    <source>
        <dbReference type="ARBA" id="ARBA00006594"/>
    </source>
</evidence>
<comment type="similarity">
    <text evidence="1">Belongs to the N(4)/N(6)-methyltransferase family.</text>
</comment>
<dbReference type="PANTHER" id="PTHR13370:SF16">
    <property type="entry name" value="SITE-SPECIFIC DNA-METHYLTRANSFERASE (ADENINE-SPECIFIC)"/>
    <property type="match status" value="1"/>
</dbReference>
<dbReference type="AlphaFoldDB" id="A0A7K1UGV7"/>
<dbReference type="InterPro" id="IPR001091">
    <property type="entry name" value="RM_Methyltransferase"/>
</dbReference>
<evidence type="ECO:0000313" key="6">
    <source>
        <dbReference type="EMBL" id="MVT25698.1"/>
    </source>
</evidence>
<dbReference type="PRINTS" id="PR00508">
    <property type="entry name" value="S21N4MTFRASE"/>
</dbReference>
<dbReference type="GO" id="GO:0003677">
    <property type="term" value="F:DNA binding"/>
    <property type="evidence" value="ECO:0007669"/>
    <property type="project" value="InterPro"/>
</dbReference>
<keyword evidence="2 6" id="KW-0489">Methyltransferase</keyword>
<evidence type="ECO:0000259" key="5">
    <source>
        <dbReference type="Pfam" id="PF01555"/>
    </source>
</evidence>
<dbReference type="OrthoDB" id="9773060at2"/>
<feature type="domain" description="DNA methylase N-4/N-6" evidence="5">
    <location>
        <begin position="169"/>
        <end position="489"/>
    </location>
</feature>
<feature type="region of interest" description="Disordered" evidence="4">
    <location>
        <begin position="1"/>
        <end position="21"/>
    </location>
</feature>
<sequence length="916" mass="102517">MPPRKRNAGPVPVEQITHDDKRVNLPTADAQEFVRPDIEERRQILLQRDPSLDPQLVWKGKYGDETEADIAEAETLAADAPPLFIQEKIDPRVLIEDLRREQKRTAEHDDDGAAQPALFESFEDFDGLDELDLVDFYSHDANWSNRLILGDSLQVMGSLAEREDLRGQVQMIYIDPPYGIKFGSNWQVSTRKRRVDDGKAEDAAREAEQIKAFRDTWELGIHSYLSYLRDRLETARDLLTTSGSCFVQIGDENVHLVRSLMDEVFGADNFVSQIAFDKTTSSSMDYIDGVSDYILWYASDYEKLKYRPLFTPKPPKTARFLELPDKTRRPATAAERSGAEKVPTGSRWYEVGDLTSQTDSSQSRYTVNFDGQDFPPGKRNWATPAHGMERAINARRVERRASSIGFVRFTDDFPVVPLRNNWTDTGTGSFTDDKVYVVQTGAKPIQRCMLMCTDPGDLVLNPTCGSGTTAFVAEQWGRRWITIDTSRVALALTRQRLMGAKFPMYLLKDSAEGRKKEKEVSGELETADFKPTYDIRQGFVYERVPHITLKSIANNPDIVPGMSREEIDAAIKRHADVELLYDKPYENKKAVRVTGPFTVESLTPHRAVEFSRDASDELTSVSAYTTTSERAAETQPDAPDFERSILDNLASAGIQNGIKNERLEFDSIEPYAGDHIQALGHAKDGTVVGIVIGPQYGTLSQKQAKDAVREALTTHNSPHTPDITTLAVLGFSFDPTITEITADDNVTVDATEQDIATVAGERAFGKVALLFVRMNTDLLMGTQLKKTGSGNLFTVFGEPDIAIESTEEGVVVDLRGVDVYDPTTGEIRSNQPDQIALWMIDTDYNGDSFFVRHCYFTGGADPYKRLKTALKADIDAEAWDTLYATTSRPFPKPETGKIAVKVINDYGDEVMKVFRV</sequence>
<dbReference type="Gene3D" id="3.40.50.150">
    <property type="entry name" value="Vaccinia Virus protein VP39"/>
    <property type="match status" value="1"/>
</dbReference>
<accession>A0A7K1UGV7</accession>
<dbReference type="GO" id="GO:0008170">
    <property type="term" value="F:N-methyltransferase activity"/>
    <property type="evidence" value="ECO:0007669"/>
    <property type="project" value="InterPro"/>
</dbReference>
<evidence type="ECO:0000313" key="7">
    <source>
        <dbReference type="Proteomes" id="UP000460157"/>
    </source>
</evidence>
<dbReference type="InterPro" id="IPR002052">
    <property type="entry name" value="DNA_methylase_N6_adenine_CS"/>
</dbReference>
<protein>
    <submittedName>
        <fullName evidence="6">Site-specific DNA-methyltransferase</fullName>
    </submittedName>
</protein>
<feature type="region of interest" description="Disordered" evidence="4">
    <location>
        <begin position="618"/>
        <end position="637"/>
    </location>
</feature>
<organism evidence="6 7">
    <name type="scientific">Nesterenkonia alkaliphila</name>
    <dbReference type="NCBI Taxonomy" id="1463631"/>
    <lineage>
        <taxon>Bacteria</taxon>
        <taxon>Bacillati</taxon>
        <taxon>Actinomycetota</taxon>
        <taxon>Actinomycetes</taxon>
        <taxon>Micrococcales</taxon>
        <taxon>Micrococcaceae</taxon>
        <taxon>Nesterenkonia</taxon>
    </lineage>
</organism>
<dbReference type="SUPFAM" id="SSF53335">
    <property type="entry name" value="S-adenosyl-L-methionine-dependent methyltransferases"/>
    <property type="match status" value="1"/>
</dbReference>
<feature type="compositionally biased region" description="Polar residues" evidence="4">
    <location>
        <begin position="618"/>
        <end position="629"/>
    </location>
</feature>
<keyword evidence="3 6" id="KW-0808">Transferase</keyword>
<proteinExistence type="inferred from homology"/>
<evidence type="ECO:0000256" key="3">
    <source>
        <dbReference type="ARBA" id="ARBA00022679"/>
    </source>
</evidence>
<keyword evidence="7" id="KW-1185">Reference proteome</keyword>
<dbReference type="Proteomes" id="UP000460157">
    <property type="component" value="Unassembled WGS sequence"/>
</dbReference>
<dbReference type="RefSeq" id="WP_157321869.1">
    <property type="nucleotide sequence ID" value="NZ_BMFX01000007.1"/>
</dbReference>
<dbReference type="PANTHER" id="PTHR13370">
    <property type="entry name" value="RNA METHYLASE-RELATED"/>
    <property type="match status" value="1"/>
</dbReference>
<dbReference type="Pfam" id="PF01555">
    <property type="entry name" value="N6_N4_Mtase"/>
    <property type="match status" value="1"/>
</dbReference>
<reference evidence="6 7" key="1">
    <citation type="submission" date="2019-12" db="EMBL/GenBank/DDBJ databases">
        <title>Nesterenkonia muleiensis sp. nov., a novel actinobacterium isolated from sap of Populus euphratica.</title>
        <authorList>
            <person name="Wang R."/>
        </authorList>
    </citation>
    <scope>NUCLEOTIDE SEQUENCE [LARGE SCALE GENOMIC DNA]</scope>
    <source>
        <strain evidence="6 7">F10</strain>
    </source>
</reference>
<dbReference type="InterPro" id="IPR029063">
    <property type="entry name" value="SAM-dependent_MTases_sf"/>
</dbReference>
<evidence type="ECO:0000256" key="4">
    <source>
        <dbReference type="SAM" id="MobiDB-lite"/>
    </source>
</evidence>
<gene>
    <name evidence="6" type="ORF">GNZ21_04860</name>
</gene>
<dbReference type="EMBL" id="WRPM01000031">
    <property type="protein sequence ID" value="MVT25698.1"/>
    <property type="molecule type" value="Genomic_DNA"/>
</dbReference>
<dbReference type="GO" id="GO:0032259">
    <property type="term" value="P:methylation"/>
    <property type="evidence" value="ECO:0007669"/>
    <property type="project" value="UniProtKB-KW"/>
</dbReference>
<comment type="caution">
    <text evidence="6">The sequence shown here is derived from an EMBL/GenBank/DDBJ whole genome shotgun (WGS) entry which is preliminary data.</text>
</comment>
<name>A0A7K1UGV7_9MICC</name>
<evidence type="ECO:0000256" key="2">
    <source>
        <dbReference type="ARBA" id="ARBA00022603"/>
    </source>
</evidence>
<dbReference type="InterPro" id="IPR002941">
    <property type="entry name" value="DNA_methylase_N4/N6"/>
</dbReference>
<dbReference type="GO" id="GO:0005737">
    <property type="term" value="C:cytoplasm"/>
    <property type="evidence" value="ECO:0007669"/>
    <property type="project" value="TreeGrafter"/>
</dbReference>
<dbReference type="PROSITE" id="PS00092">
    <property type="entry name" value="N6_MTASE"/>
    <property type="match status" value="1"/>
</dbReference>